<dbReference type="HOGENOM" id="CLU_086742_0_0_1"/>
<dbReference type="RefSeq" id="XP_016646220.1">
    <property type="nucleotide sequence ID" value="XM_016783454.1"/>
</dbReference>
<dbReference type="OMA" id="HYKARTE"/>
<accession>A0A084GGF9</accession>
<protein>
    <submittedName>
        <fullName evidence="1">Uncharacterized protein</fullName>
    </submittedName>
</protein>
<dbReference type="VEuPathDB" id="FungiDB:SAPIO_CDS0744"/>
<dbReference type="GeneID" id="27718896"/>
<name>A0A084GGF9_PSEDA</name>
<dbReference type="AlphaFoldDB" id="A0A084GGF9"/>
<reference evidence="1 2" key="1">
    <citation type="journal article" date="2014" name="Genome Announc.">
        <title>Draft genome sequence of the pathogenic fungus Scedosporium apiospermum.</title>
        <authorList>
            <person name="Vandeputte P."/>
            <person name="Ghamrawi S."/>
            <person name="Rechenmann M."/>
            <person name="Iltis A."/>
            <person name="Giraud S."/>
            <person name="Fleury M."/>
            <person name="Thornton C."/>
            <person name="Delhaes L."/>
            <person name="Meyer W."/>
            <person name="Papon N."/>
            <person name="Bouchara J.P."/>
        </authorList>
    </citation>
    <scope>NUCLEOTIDE SEQUENCE [LARGE SCALE GENOMIC DNA]</scope>
    <source>
        <strain evidence="1 2">IHEM 14462</strain>
    </source>
</reference>
<comment type="caution">
    <text evidence="1">The sequence shown here is derived from an EMBL/GenBank/DDBJ whole genome shotgun (WGS) entry which is preliminary data.</text>
</comment>
<evidence type="ECO:0000313" key="1">
    <source>
        <dbReference type="EMBL" id="KEZ46421.1"/>
    </source>
</evidence>
<keyword evidence="2" id="KW-1185">Reference proteome</keyword>
<evidence type="ECO:0000313" key="2">
    <source>
        <dbReference type="Proteomes" id="UP000028545"/>
    </source>
</evidence>
<organism evidence="1 2">
    <name type="scientific">Pseudallescheria apiosperma</name>
    <name type="common">Scedosporium apiospermum</name>
    <dbReference type="NCBI Taxonomy" id="563466"/>
    <lineage>
        <taxon>Eukaryota</taxon>
        <taxon>Fungi</taxon>
        <taxon>Dikarya</taxon>
        <taxon>Ascomycota</taxon>
        <taxon>Pezizomycotina</taxon>
        <taxon>Sordariomycetes</taxon>
        <taxon>Hypocreomycetidae</taxon>
        <taxon>Microascales</taxon>
        <taxon>Microascaceae</taxon>
        <taxon>Scedosporium</taxon>
    </lineage>
</organism>
<dbReference type="OrthoDB" id="4870109at2759"/>
<dbReference type="KEGG" id="sapo:SAPIO_CDS0744"/>
<gene>
    <name evidence="1" type="ORF">SAPIO_CDS0744</name>
</gene>
<dbReference type="Proteomes" id="UP000028545">
    <property type="component" value="Unassembled WGS sequence"/>
</dbReference>
<sequence length="279" mass="31891">MNPAIPPHVSFVRTRLAPLVKLKDDYVSPDYLDQYAIKCRGLDFYNGTPLDPRSNKPVSHAEKFTQLIPYERMNQSIQATQPWKDPDYGDSSHLGYWDPGLDNWWYANKIGERLNMYLFNHYKARTEHVMGVIGDTKWDGMAVPPEYELNQQDDVVKWAVTHIWQRRTPEPPHVVCALADRVPLRNDRISVPELRTILTLGGVRVVDEGYSNCKRIPVTVVSAAGTQLRIVVGVVDSRNKTVEVRKGPIIDFAEGEVKKWKEWITVLSWIIGDPLGKTD</sequence>
<dbReference type="EMBL" id="JOWA01000033">
    <property type="protein sequence ID" value="KEZ46421.1"/>
    <property type="molecule type" value="Genomic_DNA"/>
</dbReference>
<proteinExistence type="predicted"/>